<comment type="cofactor">
    <cofactor evidence="1">
        <name>Zn(2+)</name>
        <dbReference type="ChEBI" id="CHEBI:29105"/>
    </cofactor>
</comment>
<keyword evidence="5" id="KW-0378">Hydrolase</keyword>
<organism evidence="10 11">
    <name type="scientific">Modicisalibacter zincidurans</name>
    <dbReference type="NCBI Taxonomy" id="1178777"/>
    <lineage>
        <taxon>Bacteria</taxon>
        <taxon>Pseudomonadati</taxon>
        <taxon>Pseudomonadota</taxon>
        <taxon>Gammaproteobacteria</taxon>
        <taxon>Oceanospirillales</taxon>
        <taxon>Halomonadaceae</taxon>
        <taxon>Modicisalibacter</taxon>
    </lineage>
</organism>
<keyword evidence="11" id="KW-1185">Reference proteome</keyword>
<dbReference type="PANTHER" id="PTHR21666">
    <property type="entry name" value="PEPTIDASE-RELATED"/>
    <property type="match status" value="1"/>
</dbReference>
<feature type="region of interest" description="Disordered" evidence="8">
    <location>
        <begin position="556"/>
        <end position="577"/>
    </location>
</feature>
<dbReference type="Pfam" id="PF01551">
    <property type="entry name" value="Peptidase_M23"/>
    <property type="match status" value="1"/>
</dbReference>
<keyword evidence="6" id="KW-0862">Zinc</keyword>
<dbReference type="InterPro" id="IPR050570">
    <property type="entry name" value="Cell_wall_metabolism_enzyme"/>
</dbReference>
<evidence type="ECO:0000256" key="8">
    <source>
        <dbReference type="SAM" id="MobiDB-lite"/>
    </source>
</evidence>
<evidence type="ECO:0000256" key="5">
    <source>
        <dbReference type="ARBA" id="ARBA00022801"/>
    </source>
</evidence>
<dbReference type="SUPFAM" id="SSF51261">
    <property type="entry name" value="Duplicated hybrid motif"/>
    <property type="match status" value="1"/>
</dbReference>
<keyword evidence="3" id="KW-0645">Protease</keyword>
<dbReference type="Pfam" id="PF04225">
    <property type="entry name" value="LysM_OapA"/>
    <property type="match status" value="1"/>
</dbReference>
<comment type="subcellular location">
    <subcellularLocation>
        <location evidence="2">Cell envelope</location>
    </subcellularLocation>
</comment>
<dbReference type="InterPro" id="IPR016047">
    <property type="entry name" value="M23ase_b-sheet_dom"/>
</dbReference>
<evidence type="ECO:0000256" key="4">
    <source>
        <dbReference type="ARBA" id="ARBA00022723"/>
    </source>
</evidence>
<dbReference type="EMBL" id="BAABKI010000020">
    <property type="protein sequence ID" value="GAA5176192.1"/>
    <property type="molecule type" value="Genomic_DNA"/>
</dbReference>
<comment type="caution">
    <text evidence="10">The sequence shown here is derived from an EMBL/GenBank/DDBJ whole genome shotgun (WGS) entry which is preliminary data.</text>
</comment>
<dbReference type="Gene3D" id="3.10.450.350">
    <property type="match status" value="2"/>
</dbReference>
<proteinExistence type="predicted"/>
<dbReference type="InterPro" id="IPR018392">
    <property type="entry name" value="LysM"/>
</dbReference>
<evidence type="ECO:0000256" key="7">
    <source>
        <dbReference type="ARBA" id="ARBA00023049"/>
    </source>
</evidence>
<dbReference type="CDD" id="cd12797">
    <property type="entry name" value="M23_peptidase"/>
    <property type="match status" value="1"/>
</dbReference>
<evidence type="ECO:0000256" key="3">
    <source>
        <dbReference type="ARBA" id="ARBA00022670"/>
    </source>
</evidence>
<evidence type="ECO:0000256" key="2">
    <source>
        <dbReference type="ARBA" id="ARBA00004196"/>
    </source>
</evidence>
<dbReference type="InterPro" id="IPR011055">
    <property type="entry name" value="Dup_hybrid_motif"/>
</dbReference>
<keyword evidence="7" id="KW-0482">Metalloprotease</keyword>
<sequence>MLRIFHSLPRTHKLLLLPVATMVTVLGTYKILAALNETDVTNGMNKPVNLAIAAPTSVVNTQALDQAVSKNLQPSSSSLIGRDIPLVALTTQEIVDLNFIETAEAREPNASADLTVLQPQTPAAVANAPAQPAPATQPGSEENDAALDIQTLKIARQLFDADAIEGELDSGASHEFLSSDSLILDDGKIELENEIVAKEDFVPQWETYTVQQGDTFAVMAERTFGLEYSEVLRLLDALPDDKPLTNWRAGDNIDFQLDEEGQLLALRVMKDARSGYLIERDAEQHTFEVANIDKAGEATQRLFAGTVSGSFAGSASATGLSSSEVAELSNLLAKKIDFRRDTRRGDRFQVLVEADMIEGKALDSRILAARYEGARTELTVVRNPKDDRFYTPDGRSLDPAFNRYPFDGNYRVSSSYNLRRKHPVTGRITPHRGTDFAVPTGTPIESAGAGRVIKSAYQANGAGYYMVIRHDNGYKTRYMHLSKRYVSEGDRVKMGEKIALSGSTGNATGPSLHYEVMVNNRAVDAMRVKLPENQSLSGQALAAFKQQSQQLLAKLETSGDAQLARASTPSKRNPDDS</sequence>
<name>A0ABP9RFD6_9GAMM</name>
<dbReference type="PANTHER" id="PTHR21666:SF292">
    <property type="entry name" value="MUREIN DD-ENDOPEPTIDASE MEPM"/>
    <property type="match status" value="1"/>
</dbReference>
<dbReference type="InterPro" id="IPR045834">
    <property type="entry name" value="Csd3_N2"/>
</dbReference>
<evidence type="ECO:0000259" key="9">
    <source>
        <dbReference type="PROSITE" id="PS51782"/>
    </source>
</evidence>
<dbReference type="Pfam" id="PF19425">
    <property type="entry name" value="Csd3_N2"/>
    <property type="match status" value="1"/>
</dbReference>
<feature type="domain" description="LysM" evidence="9">
    <location>
        <begin position="206"/>
        <end position="255"/>
    </location>
</feature>
<evidence type="ECO:0000313" key="10">
    <source>
        <dbReference type="EMBL" id="GAA5176192.1"/>
    </source>
</evidence>
<evidence type="ECO:0000256" key="6">
    <source>
        <dbReference type="ARBA" id="ARBA00022833"/>
    </source>
</evidence>
<gene>
    <name evidence="10" type="ORF">GCM10023342_21170</name>
</gene>
<accession>A0ABP9RFD6</accession>
<protein>
    <recommendedName>
        <fullName evidence="9">LysM domain-containing protein</fullName>
    </recommendedName>
</protein>
<keyword evidence="4" id="KW-0479">Metal-binding</keyword>
<evidence type="ECO:0000256" key="1">
    <source>
        <dbReference type="ARBA" id="ARBA00001947"/>
    </source>
</evidence>
<dbReference type="Gene3D" id="2.70.70.10">
    <property type="entry name" value="Glucose Permease (Domain IIA)"/>
    <property type="match status" value="1"/>
</dbReference>
<dbReference type="Proteomes" id="UP001500074">
    <property type="component" value="Unassembled WGS sequence"/>
</dbReference>
<dbReference type="InterPro" id="IPR007340">
    <property type="entry name" value="LysM_Opacity-associatedA"/>
</dbReference>
<evidence type="ECO:0000313" key="11">
    <source>
        <dbReference type="Proteomes" id="UP001500074"/>
    </source>
</evidence>
<reference evidence="11" key="1">
    <citation type="journal article" date="2019" name="Int. J. Syst. Evol. Microbiol.">
        <title>The Global Catalogue of Microorganisms (GCM) 10K type strain sequencing project: providing services to taxonomists for standard genome sequencing and annotation.</title>
        <authorList>
            <consortium name="The Broad Institute Genomics Platform"/>
            <consortium name="The Broad Institute Genome Sequencing Center for Infectious Disease"/>
            <person name="Wu L."/>
            <person name="Ma J."/>
        </authorList>
    </citation>
    <scope>NUCLEOTIDE SEQUENCE [LARGE SCALE GENOMIC DNA]</scope>
    <source>
        <strain evidence="11">JCM 18472</strain>
    </source>
</reference>
<dbReference type="PROSITE" id="PS51782">
    <property type="entry name" value="LYSM"/>
    <property type="match status" value="1"/>
</dbReference>